<evidence type="ECO:0000256" key="1">
    <source>
        <dbReference type="ARBA" id="ARBA00004651"/>
    </source>
</evidence>
<feature type="transmembrane region" description="Helical" evidence="8">
    <location>
        <begin position="301"/>
        <end position="319"/>
    </location>
</feature>
<dbReference type="Gene3D" id="1.20.1250.20">
    <property type="entry name" value="MFS general substrate transporter like domains"/>
    <property type="match status" value="1"/>
</dbReference>
<comment type="similarity">
    <text evidence="2">Belongs to the major facilitator superfamily.</text>
</comment>
<evidence type="ECO:0000313" key="11">
    <source>
        <dbReference type="Proteomes" id="UP000321386"/>
    </source>
</evidence>
<evidence type="ECO:0000256" key="2">
    <source>
        <dbReference type="ARBA" id="ARBA00008335"/>
    </source>
</evidence>
<dbReference type="Pfam" id="PF07690">
    <property type="entry name" value="MFS_1"/>
    <property type="match status" value="2"/>
</dbReference>
<keyword evidence="6 8" id="KW-0472">Membrane</keyword>
<evidence type="ECO:0000259" key="9">
    <source>
        <dbReference type="PROSITE" id="PS50850"/>
    </source>
</evidence>
<feature type="transmembrane region" description="Helical" evidence="8">
    <location>
        <begin position="360"/>
        <end position="381"/>
    </location>
</feature>
<evidence type="ECO:0000256" key="6">
    <source>
        <dbReference type="ARBA" id="ARBA00023136"/>
    </source>
</evidence>
<dbReference type="GO" id="GO:0022857">
    <property type="term" value="F:transmembrane transporter activity"/>
    <property type="evidence" value="ECO:0007669"/>
    <property type="project" value="InterPro"/>
</dbReference>
<organism evidence="10 11">
    <name type="scientific">Cellulomonas persica</name>
    <dbReference type="NCBI Taxonomy" id="76861"/>
    <lineage>
        <taxon>Bacteria</taxon>
        <taxon>Bacillati</taxon>
        <taxon>Actinomycetota</taxon>
        <taxon>Actinomycetes</taxon>
        <taxon>Micrococcales</taxon>
        <taxon>Cellulomonadaceae</taxon>
        <taxon>Cellulomonas</taxon>
    </lineage>
</organism>
<feature type="transmembrane region" description="Helical" evidence="8">
    <location>
        <begin position="233"/>
        <end position="255"/>
    </location>
</feature>
<dbReference type="Proteomes" id="UP000321386">
    <property type="component" value="Unassembled WGS sequence"/>
</dbReference>
<keyword evidence="4 8" id="KW-0812">Transmembrane</keyword>
<feature type="domain" description="Major facilitator superfamily (MFS) profile" evidence="9">
    <location>
        <begin position="1"/>
        <end position="412"/>
    </location>
</feature>
<feature type="transmembrane region" description="Helical" evidence="8">
    <location>
        <begin position="325"/>
        <end position="348"/>
    </location>
</feature>
<keyword evidence="3" id="KW-0813">Transport</keyword>
<keyword evidence="11" id="KW-1185">Reference proteome</keyword>
<dbReference type="InterPro" id="IPR020846">
    <property type="entry name" value="MFS_dom"/>
</dbReference>
<feature type="region of interest" description="Disordered" evidence="7">
    <location>
        <begin position="425"/>
        <end position="460"/>
    </location>
</feature>
<sequence length="460" mass="45546">MRRDRLTWTLYGAFVAWGWFLYSFNPSVPLLADEFGISAAQAGLHGTAMAVGAVLASWVAPTVVRGRGRRTAIASALGLVALGVVGLLLAPSLWVSLPSMAVLAVGGNVAIASSQAGLARHHGPAASAAVTEANGVGSTVGLVGPLAAGACVAIGWGWRPAVAVTVALAGLVAWFVLRIPVGGAMTPPAGSRPSPSGEQGTDEVSTSDEAVPPGERAVVDRLAGDEHVPGRRLAAWCFLGSLVAAIALENVTTYWSTDLVREQTAAGAGIATATTAGFVAGLSAVRFVVGPMSLRVRPAMLLAVSFAVTVLGWAVLWTASSPSVAVAGLVVAGLGCGAQYPLSVALLLSTAPGAQDRAQAHATLAGGLAIGIAPFVLGALADAVGVHTAFLVVPVIAAAGGVAAVLGGRALLAARLARVAHAAAAPTPAPQAPDPHSPAPHAPGAPAPAAPPPAPVHPSH</sequence>
<dbReference type="SUPFAM" id="SSF103473">
    <property type="entry name" value="MFS general substrate transporter"/>
    <property type="match status" value="1"/>
</dbReference>
<dbReference type="InterPro" id="IPR036259">
    <property type="entry name" value="MFS_trans_sf"/>
</dbReference>
<feature type="compositionally biased region" description="Pro residues" evidence="7">
    <location>
        <begin position="427"/>
        <end position="460"/>
    </location>
</feature>
<evidence type="ECO:0000256" key="3">
    <source>
        <dbReference type="ARBA" id="ARBA00022448"/>
    </source>
</evidence>
<feature type="region of interest" description="Disordered" evidence="7">
    <location>
        <begin position="186"/>
        <end position="212"/>
    </location>
</feature>
<feature type="transmembrane region" description="Helical" evidence="8">
    <location>
        <begin position="267"/>
        <end position="289"/>
    </location>
</feature>
<protein>
    <recommendedName>
        <fullName evidence="9">Major facilitator superfamily (MFS) profile domain-containing protein</fullName>
    </recommendedName>
</protein>
<evidence type="ECO:0000256" key="8">
    <source>
        <dbReference type="SAM" id="Phobius"/>
    </source>
</evidence>
<evidence type="ECO:0000313" key="10">
    <source>
        <dbReference type="EMBL" id="GEK18638.1"/>
    </source>
</evidence>
<dbReference type="InterPro" id="IPR051788">
    <property type="entry name" value="MFS_Transporter"/>
</dbReference>
<dbReference type="PANTHER" id="PTHR23514">
    <property type="entry name" value="BYPASS OF STOP CODON PROTEIN 6"/>
    <property type="match status" value="1"/>
</dbReference>
<dbReference type="OrthoDB" id="4350200at2"/>
<dbReference type="RefSeq" id="WP_146806989.1">
    <property type="nucleotide sequence ID" value="NZ_BJUA01000011.1"/>
</dbReference>
<dbReference type="AlphaFoldDB" id="A0A510UVF7"/>
<gene>
    <name evidence="10" type="ORF">CPE01_23710</name>
</gene>
<feature type="transmembrane region" description="Helical" evidence="8">
    <location>
        <begin position="156"/>
        <end position="177"/>
    </location>
</feature>
<feature type="transmembrane region" description="Helical" evidence="8">
    <location>
        <begin position="7"/>
        <end position="24"/>
    </location>
</feature>
<evidence type="ECO:0000256" key="4">
    <source>
        <dbReference type="ARBA" id="ARBA00022692"/>
    </source>
</evidence>
<accession>A0A510UVF7</accession>
<dbReference type="EMBL" id="BJUA01000011">
    <property type="protein sequence ID" value="GEK18638.1"/>
    <property type="molecule type" value="Genomic_DNA"/>
</dbReference>
<evidence type="ECO:0000256" key="5">
    <source>
        <dbReference type="ARBA" id="ARBA00022989"/>
    </source>
</evidence>
<reference evidence="10 11" key="1">
    <citation type="submission" date="2019-07" db="EMBL/GenBank/DDBJ databases">
        <title>Whole genome shotgun sequence of Cellulomonas persica NBRC 101101.</title>
        <authorList>
            <person name="Hosoyama A."/>
            <person name="Uohara A."/>
            <person name="Ohji S."/>
            <person name="Ichikawa N."/>
        </authorList>
    </citation>
    <scope>NUCLEOTIDE SEQUENCE [LARGE SCALE GENOMIC DNA]</scope>
    <source>
        <strain evidence="10 11">NBRC 101101</strain>
    </source>
</reference>
<name>A0A510UVF7_9CELL</name>
<keyword evidence="5 8" id="KW-1133">Transmembrane helix</keyword>
<dbReference type="InterPro" id="IPR011701">
    <property type="entry name" value="MFS"/>
</dbReference>
<comment type="subcellular location">
    <subcellularLocation>
        <location evidence="1">Cell membrane</location>
        <topology evidence="1">Multi-pass membrane protein</topology>
    </subcellularLocation>
</comment>
<proteinExistence type="inferred from homology"/>
<feature type="transmembrane region" description="Helical" evidence="8">
    <location>
        <begin position="76"/>
        <end position="97"/>
    </location>
</feature>
<feature type="transmembrane region" description="Helical" evidence="8">
    <location>
        <begin position="387"/>
        <end position="408"/>
    </location>
</feature>
<feature type="transmembrane region" description="Helical" evidence="8">
    <location>
        <begin position="44"/>
        <end position="64"/>
    </location>
</feature>
<dbReference type="PANTHER" id="PTHR23514:SF3">
    <property type="entry name" value="BYPASS OF STOP CODON PROTEIN 6"/>
    <property type="match status" value="1"/>
</dbReference>
<evidence type="ECO:0000256" key="7">
    <source>
        <dbReference type="SAM" id="MobiDB-lite"/>
    </source>
</evidence>
<dbReference type="GO" id="GO:0005886">
    <property type="term" value="C:plasma membrane"/>
    <property type="evidence" value="ECO:0007669"/>
    <property type="project" value="UniProtKB-SubCell"/>
</dbReference>
<dbReference type="PROSITE" id="PS50850">
    <property type="entry name" value="MFS"/>
    <property type="match status" value="1"/>
</dbReference>
<feature type="compositionally biased region" description="Polar residues" evidence="7">
    <location>
        <begin position="193"/>
        <end position="208"/>
    </location>
</feature>
<comment type="caution">
    <text evidence="10">The sequence shown here is derived from an EMBL/GenBank/DDBJ whole genome shotgun (WGS) entry which is preliminary data.</text>
</comment>